<dbReference type="Proteomes" id="UP000008825">
    <property type="component" value="Chromosome"/>
</dbReference>
<dbReference type="HOGENOM" id="CLU_110649_0_0_7"/>
<keyword evidence="3" id="KW-1185">Reference proteome</keyword>
<sequence>MSEVFDIQGLKDLGDGDLALQGENIADLMEDHEAFKDQTIPSCIPGPTRIREDAQQVKQTSTAARLDPSKEPERRAAREKMIQSIKFSCQYVVMYSEHTDNPGLLDTIGVDRAHRAPRNSAIKAPTSFYKFTVTHGKKPGSIKVHVSSWEGKGSVDMQICFGNPGLEESWQPLKIAHHCNFTVEGLETARRAYFRARLLKDAGVGPWSETVELIII</sequence>
<name>B5EJ12_CITBB</name>
<dbReference type="EMBL" id="CP001124">
    <property type="protein sequence ID" value="ACH39967.1"/>
    <property type="molecule type" value="Genomic_DNA"/>
</dbReference>
<accession>B5EJ12</accession>
<dbReference type="KEGG" id="gbm:Gbem_2964"/>
<protein>
    <submittedName>
        <fullName evidence="2">Uncharacterized protein</fullName>
    </submittedName>
</protein>
<feature type="region of interest" description="Disordered" evidence="1">
    <location>
        <begin position="53"/>
        <end position="74"/>
    </location>
</feature>
<organism evidence="2 3">
    <name type="scientific">Citrifermentans bemidjiense (strain ATCC BAA-1014 / DSM 16622 / JCM 12645 / Bem)</name>
    <name type="common">Geobacter bemidjiensis</name>
    <dbReference type="NCBI Taxonomy" id="404380"/>
    <lineage>
        <taxon>Bacteria</taxon>
        <taxon>Pseudomonadati</taxon>
        <taxon>Thermodesulfobacteriota</taxon>
        <taxon>Desulfuromonadia</taxon>
        <taxon>Geobacterales</taxon>
        <taxon>Geobacteraceae</taxon>
        <taxon>Citrifermentans</taxon>
    </lineage>
</organism>
<reference evidence="2 3" key="1">
    <citation type="submission" date="2008-07" db="EMBL/GenBank/DDBJ databases">
        <title>Complete sequence of Geobacter bemidjiensis BEM.</title>
        <authorList>
            <consortium name="US DOE Joint Genome Institute"/>
            <person name="Lucas S."/>
            <person name="Copeland A."/>
            <person name="Lapidus A."/>
            <person name="Glavina del Rio T."/>
            <person name="Dalin E."/>
            <person name="Tice H."/>
            <person name="Bruce D."/>
            <person name="Goodwin L."/>
            <person name="Pitluck S."/>
            <person name="Kiss H."/>
            <person name="Brettin T."/>
            <person name="Detter J.C."/>
            <person name="Han C."/>
            <person name="Kuske C.R."/>
            <person name="Schmutz J."/>
            <person name="Larimer F."/>
            <person name="Land M."/>
            <person name="Hauser L."/>
            <person name="Kyrpides N."/>
            <person name="Lykidis A."/>
            <person name="Lovley D."/>
            <person name="Richardson P."/>
        </authorList>
    </citation>
    <scope>NUCLEOTIDE SEQUENCE [LARGE SCALE GENOMIC DNA]</scope>
    <source>
        <strain evidence="3">ATCC BAA-1014 / DSM 16622 / JCM 12645 / Bem</strain>
    </source>
</reference>
<reference evidence="2 3" key="2">
    <citation type="journal article" date="2010" name="BMC Genomics">
        <title>The genome of Geobacter bemidjiensis, exemplar for the subsurface clade of Geobacter species that predominate in Fe(III)-reducing subsurface environments.</title>
        <authorList>
            <person name="Aklujkar M."/>
            <person name="Young N.D."/>
            <person name="Holmes D."/>
            <person name="Chavan M."/>
            <person name="Risso C."/>
            <person name="Kiss H.E."/>
            <person name="Han C.S."/>
            <person name="Land M.L."/>
            <person name="Lovley D.R."/>
        </authorList>
    </citation>
    <scope>NUCLEOTIDE SEQUENCE [LARGE SCALE GENOMIC DNA]</scope>
    <source>
        <strain evidence="3">ATCC BAA-1014 / DSM 16622 / JCM 12645 / Bem</strain>
    </source>
</reference>
<dbReference type="AlphaFoldDB" id="B5EJ12"/>
<dbReference type="RefSeq" id="WP_012531390.1">
    <property type="nucleotide sequence ID" value="NC_011146.1"/>
</dbReference>
<gene>
    <name evidence="2" type="ordered locus">Gbem_2964</name>
</gene>
<evidence type="ECO:0000313" key="2">
    <source>
        <dbReference type="EMBL" id="ACH39967.1"/>
    </source>
</evidence>
<evidence type="ECO:0000313" key="3">
    <source>
        <dbReference type="Proteomes" id="UP000008825"/>
    </source>
</evidence>
<proteinExistence type="predicted"/>
<dbReference type="OrthoDB" id="5395567at2"/>
<evidence type="ECO:0000256" key="1">
    <source>
        <dbReference type="SAM" id="MobiDB-lite"/>
    </source>
</evidence>